<dbReference type="CDD" id="cd04458">
    <property type="entry name" value="CSP_CDS"/>
    <property type="match status" value="1"/>
</dbReference>
<dbReference type="PRINTS" id="PR00050">
    <property type="entry name" value="COLDSHOCK"/>
</dbReference>
<dbReference type="InterPro" id="IPR012340">
    <property type="entry name" value="NA-bd_OB-fold"/>
</dbReference>
<evidence type="ECO:0000313" key="4">
    <source>
        <dbReference type="Proteomes" id="UP000004699"/>
    </source>
</evidence>
<reference evidence="4" key="1">
    <citation type="journal article" date="2013" name="BMC Microbiol.">
        <title>Taxonomy and evolution of bacteriochlorophyll a-containing members of the OM60/NOR5 clade of marine gammaproteobacteria: description of Luminiphilus syltensis gen. nov., sp. nov., reclassification of Haliea rubra as Pseudohaliea rubra gen. nov., comb. nov., and emendation of Chromatocurvus halotolerans.</title>
        <authorList>
            <person name="Spring S."/>
            <person name="Riedel T."/>
            <person name="Sproer C."/>
            <person name="Yan S."/>
            <person name="Harder J."/>
            <person name="Fuchs B.M."/>
        </authorList>
    </citation>
    <scope>NUCLEOTIDE SEQUENCE [LARGE SCALE GENOMIC DNA]</scope>
    <source>
        <strain evidence="4">NOR51-B</strain>
    </source>
</reference>
<gene>
    <name evidence="3" type="ORF">NOR51B_1248</name>
</gene>
<dbReference type="Gene3D" id="2.40.50.140">
    <property type="entry name" value="Nucleic acid-binding proteins"/>
    <property type="match status" value="1"/>
</dbReference>
<dbReference type="SMART" id="SM00357">
    <property type="entry name" value="CSP"/>
    <property type="match status" value="1"/>
</dbReference>
<dbReference type="eggNOG" id="COG1278">
    <property type="taxonomic scope" value="Bacteria"/>
</dbReference>
<dbReference type="SUPFAM" id="SSF50249">
    <property type="entry name" value="Nucleic acid-binding proteins"/>
    <property type="match status" value="1"/>
</dbReference>
<dbReference type="GO" id="GO:0003677">
    <property type="term" value="F:DNA binding"/>
    <property type="evidence" value="ECO:0007669"/>
    <property type="project" value="UniProtKB-KW"/>
</dbReference>
<sequence>MVFNVALAIAVYFALTFLPAFSYNWLVGLLVVAIVATLIGNASITVPATVIPAGTGTGTKGSIKWFNATKGFGFITGDDGNEVFVHFRNVEQLSKREIKPGQRVAYRVTETERGPQAEDVSPL</sequence>
<name>B8KR01_9GAMM</name>
<evidence type="ECO:0000313" key="3">
    <source>
        <dbReference type="EMBL" id="EED35303.1"/>
    </source>
</evidence>
<dbReference type="InterPro" id="IPR050181">
    <property type="entry name" value="Cold_shock_domain"/>
</dbReference>
<evidence type="ECO:0000259" key="2">
    <source>
        <dbReference type="PROSITE" id="PS51857"/>
    </source>
</evidence>
<dbReference type="AlphaFoldDB" id="B8KR01"/>
<dbReference type="PROSITE" id="PS00352">
    <property type="entry name" value="CSD_1"/>
    <property type="match status" value="1"/>
</dbReference>
<accession>B8KR01</accession>
<dbReference type="Proteomes" id="UP000004699">
    <property type="component" value="Unassembled WGS sequence"/>
</dbReference>
<protein>
    <submittedName>
        <fullName evidence="3">'Cold-shock' DNA-binding domain protein</fullName>
    </submittedName>
</protein>
<dbReference type="HOGENOM" id="CLU_2012466_0_0_6"/>
<organism evidence="3 4">
    <name type="scientific">Luminiphilus syltensis NOR5-1B</name>
    <dbReference type="NCBI Taxonomy" id="565045"/>
    <lineage>
        <taxon>Bacteria</taxon>
        <taxon>Pseudomonadati</taxon>
        <taxon>Pseudomonadota</taxon>
        <taxon>Gammaproteobacteria</taxon>
        <taxon>Cellvibrionales</taxon>
        <taxon>Halieaceae</taxon>
        <taxon>Luminiphilus</taxon>
    </lineage>
</organism>
<feature type="domain" description="CSD" evidence="2">
    <location>
        <begin position="58"/>
        <end position="122"/>
    </location>
</feature>
<dbReference type="STRING" id="565045.NOR51B_1248"/>
<dbReference type="Pfam" id="PF00313">
    <property type="entry name" value="CSD"/>
    <property type="match status" value="1"/>
</dbReference>
<dbReference type="PROSITE" id="PS51857">
    <property type="entry name" value="CSD_2"/>
    <property type="match status" value="1"/>
</dbReference>
<dbReference type="InterPro" id="IPR002059">
    <property type="entry name" value="CSP_DNA-bd"/>
</dbReference>
<dbReference type="PANTHER" id="PTHR11544">
    <property type="entry name" value="COLD SHOCK DOMAIN CONTAINING PROTEINS"/>
    <property type="match status" value="1"/>
</dbReference>
<dbReference type="EMBL" id="DS999411">
    <property type="protein sequence ID" value="EED35303.1"/>
    <property type="molecule type" value="Genomic_DNA"/>
</dbReference>
<evidence type="ECO:0000256" key="1">
    <source>
        <dbReference type="RuleBase" id="RU000408"/>
    </source>
</evidence>
<dbReference type="InterPro" id="IPR019844">
    <property type="entry name" value="CSD_CS"/>
</dbReference>
<dbReference type="GO" id="GO:0005829">
    <property type="term" value="C:cytosol"/>
    <property type="evidence" value="ECO:0007669"/>
    <property type="project" value="UniProtKB-ARBA"/>
</dbReference>
<comment type="subcellular location">
    <subcellularLocation>
        <location evidence="1">Cytoplasm</location>
    </subcellularLocation>
</comment>
<dbReference type="OrthoDB" id="9810590at2"/>
<proteinExistence type="predicted"/>
<keyword evidence="3" id="KW-0238">DNA-binding</keyword>
<keyword evidence="4" id="KW-1185">Reference proteome</keyword>
<dbReference type="InterPro" id="IPR011129">
    <property type="entry name" value="CSD"/>
</dbReference>